<name>A0A452ZT55_AEGTS</name>
<dbReference type="Proteomes" id="UP000015105">
    <property type="component" value="Chromosome 1D"/>
</dbReference>
<reference evidence="1" key="3">
    <citation type="journal article" date="2017" name="Nature">
        <title>Genome sequence of the progenitor of the wheat D genome Aegilops tauschii.</title>
        <authorList>
            <person name="Luo M.C."/>
            <person name="Gu Y.Q."/>
            <person name="Puiu D."/>
            <person name="Wang H."/>
            <person name="Twardziok S.O."/>
            <person name="Deal K.R."/>
            <person name="Huo N."/>
            <person name="Zhu T."/>
            <person name="Wang L."/>
            <person name="Wang Y."/>
            <person name="McGuire P.E."/>
            <person name="Liu S."/>
            <person name="Long H."/>
            <person name="Ramasamy R.K."/>
            <person name="Rodriguez J.C."/>
            <person name="Van S.L."/>
            <person name="Yuan L."/>
            <person name="Wang Z."/>
            <person name="Xia Z."/>
            <person name="Xiao L."/>
            <person name="Anderson O.D."/>
            <person name="Ouyang S."/>
            <person name="Liang Y."/>
            <person name="Zimin A.V."/>
            <person name="Pertea G."/>
            <person name="Qi P."/>
            <person name="Bennetzen J.L."/>
            <person name="Dai X."/>
            <person name="Dawson M.W."/>
            <person name="Muller H.G."/>
            <person name="Kugler K."/>
            <person name="Rivarola-Duarte L."/>
            <person name="Spannagl M."/>
            <person name="Mayer K.F.X."/>
            <person name="Lu F.H."/>
            <person name="Bevan M.W."/>
            <person name="Leroy P."/>
            <person name="Li P."/>
            <person name="You F.M."/>
            <person name="Sun Q."/>
            <person name="Liu Z."/>
            <person name="Lyons E."/>
            <person name="Wicker T."/>
            <person name="Salzberg S.L."/>
            <person name="Devos K.M."/>
            <person name="Dvorak J."/>
        </authorList>
    </citation>
    <scope>NUCLEOTIDE SEQUENCE [LARGE SCALE GENOMIC DNA]</scope>
    <source>
        <strain evidence="1">cv. AL8/78</strain>
    </source>
</reference>
<dbReference type="PANTHER" id="PTHR14085">
    <property type="entry name" value="WD-REPEAT PROTEIN BING4"/>
    <property type="match status" value="1"/>
</dbReference>
<dbReference type="PANTHER" id="PTHR14085:SF3">
    <property type="entry name" value="WD REPEAT-CONTAINING PROTEIN 46"/>
    <property type="match status" value="1"/>
</dbReference>
<organism evidence="1 2">
    <name type="scientific">Aegilops tauschii subsp. strangulata</name>
    <name type="common">Goatgrass</name>
    <dbReference type="NCBI Taxonomy" id="200361"/>
    <lineage>
        <taxon>Eukaryota</taxon>
        <taxon>Viridiplantae</taxon>
        <taxon>Streptophyta</taxon>
        <taxon>Embryophyta</taxon>
        <taxon>Tracheophyta</taxon>
        <taxon>Spermatophyta</taxon>
        <taxon>Magnoliopsida</taxon>
        <taxon>Liliopsida</taxon>
        <taxon>Poales</taxon>
        <taxon>Poaceae</taxon>
        <taxon>BOP clade</taxon>
        <taxon>Pooideae</taxon>
        <taxon>Triticodae</taxon>
        <taxon>Triticeae</taxon>
        <taxon>Triticinae</taxon>
        <taxon>Aegilops</taxon>
    </lineage>
</organism>
<keyword evidence="2" id="KW-1185">Reference proteome</keyword>
<dbReference type="InterPro" id="IPR011048">
    <property type="entry name" value="Haem_d1_sf"/>
</dbReference>
<protein>
    <submittedName>
        <fullName evidence="1">Uncharacterized protein</fullName>
    </submittedName>
</protein>
<proteinExistence type="predicted"/>
<reference evidence="2" key="2">
    <citation type="journal article" date="2017" name="Nat. Plants">
        <title>The Aegilops tauschii genome reveals multiple impacts of transposons.</title>
        <authorList>
            <person name="Zhao G."/>
            <person name="Zou C."/>
            <person name="Li K."/>
            <person name="Wang K."/>
            <person name="Li T."/>
            <person name="Gao L."/>
            <person name="Zhang X."/>
            <person name="Wang H."/>
            <person name="Yang Z."/>
            <person name="Liu X."/>
            <person name="Jiang W."/>
            <person name="Mao L."/>
            <person name="Kong X."/>
            <person name="Jiao Y."/>
            <person name="Jia J."/>
        </authorList>
    </citation>
    <scope>NUCLEOTIDE SEQUENCE [LARGE SCALE GENOMIC DNA]</scope>
    <source>
        <strain evidence="2">cv. AL8/78</strain>
    </source>
</reference>
<dbReference type="GO" id="GO:0032040">
    <property type="term" value="C:small-subunit processome"/>
    <property type="evidence" value="ECO:0007669"/>
    <property type="project" value="TreeGrafter"/>
</dbReference>
<reference evidence="2" key="1">
    <citation type="journal article" date="2014" name="Science">
        <title>Ancient hybridizations among the ancestral genomes of bread wheat.</title>
        <authorList>
            <consortium name="International Wheat Genome Sequencing Consortium,"/>
            <person name="Marcussen T."/>
            <person name="Sandve S.R."/>
            <person name="Heier L."/>
            <person name="Spannagl M."/>
            <person name="Pfeifer M."/>
            <person name="Jakobsen K.S."/>
            <person name="Wulff B.B."/>
            <person name="Steuernagel B."/>
            <person name="Mayer K.F."/>
            <person name="Olsen O.A."/>
        </authorList>
    </citation>
    <scope>NUCLEOTIDE SEQUENCE [LARGE SCALE GENOMIC DNA]</scope>
    <source>
        <strain evidence="2">cv. AL8/78</strain>
    </source>
</reference>
<sequence length="73" mass="8428">ELYEGADRLAVLYAVFGPYTLEYTPNGRYMIVGGRKGHIAFMDMLNMELINEFEVSFRYLSSLSVCRFTSLLF</sequence>
<accession>A0A452ZT55</accession>
<evidence type="ECO:0000313" key="1">
    <source>
        <dbReference type="EnsemblPlants" id="AET1Gv20908300.3"/>
    </source>
</evidence>
<dbReference type="GO" id="GO:0030686">
    <property type="term" value="C:90S preribosome"/>
    <property type="evidence" value="ECO:0007669"/>
    <property type="project" value="TreeGrafter"/>
</dbReference>
<dbReference type="InterPro" id="IPR040315">
    <property type="entry name" value="WDR46/Utp7"/>
</dbReference>
<evidence type="ECO:0000313" key="2">
    <source>
        <dbReference type="Proteomes" id="UP000015105"/>
    </source>
</evidence>
<dbReference type="SUPFAM" id="SSF51004">
    <property type="entry name" value="C-terminal (heme d1) domain of cytochrome cd1-nitrite reductase"/>
    <property type="match status" value="1"/>
</dbReference>
<reference evidence="1" key="5">
    <citation type="journal article" date="2021" name="G3 (Bethesda)">
        <title>Aegilops tauschii genome assembly Aet v5.0 features greater sequence contiguity and improved annotation.</title>
        <authorList>
            <person name="Wang L."/>
            <person name="Zhu T."/>
            <person name="Rodriguez J.C."/>
            <person name="Deal K.R."/>
            <person name="Dubcovsky J."/>
            <person name="McGuire P.E."/>
            <person name="Lux T."/>
            <person name="Spannagl M."/>
            <person name="Mayer K.F.X."/>
            <person name="Baldrich P."/>
            <person name="Meyers B.C."/>
            <person name="Huo N."/>
            <person name="Gu Y.Q."/>
            <person name="Zhou H."/>
            <person name="Devos K.M."/>
            <person name="Bennetzen J.L."/>
            <person name="Unver T."/>
            <person name="Budak H."/>
            <person name="Gulick P.J."/>
            <person name="Galiba G."/>
            <person name="Kalapos B."/>
            <person name="Nelson D.R."/>
            <person name="Li P."/>
            <person name="You F.M."/>
            <person name="Luo M.C."/>
            <person name="Dvorak J."/>
        </authorList>
    </citation>
    <scope>NUCLEOTIDE SEQUENCE [LARGE SCALE GENOMIC DNA]</scope>
    <source>
        <strain evidence="1">cv. AL8/78</strain>
    </source>
</reference>
<dbReference type="EnsemblPlants" id="AET1Gv20908300.3">
    <property type="protein sequence ID" value="AET1Gv20908300.3"/>
    <property type="gene ID" value="AET1Gv20908300"/>
</dbReference>
<reference evidence="1" key="4">
    <citation type="submission" date="2019-03" db="UniProtKB">
        <authorList>
            <consortium name="EnsemblPlants"/>
        </authorList>
    </citation>
    <scope>IDENTIFICATION</scope>
</reference>
<dbReference type="GO" id="GO:0000462">
    <property type="term" value="P:maturation of SSU-rRNA from tricistronic rRNA transcript (SSU-rRNA, 5.8S rRNA, LSU-rRNA)"/>
    <property type="evidence" value="ECO:0007669"/>
    <property type="project" value="TreeGrafter"/>
</dbReference>
<dbReference type="AlphaFoldDB" id="A0A452ZT55"/>
<dbReference type="Gramene" id="AET1Gv20908300.3">
    <property type="protein sequence ID" value="AET1Gv20908300.3"/>
    <property type="gene ID" value="AET1Gv20908300"/>
</dbReference>